<dbReference type="OrthoDB" id="1751210at2759"/>
<sequence length="514" mass="58022">MQLLSSTSNSPFVDTWTVNTGCEGWVSTNSGSSDGSSYDCYEKEKLFGDYLGANSVDNASLYSMLSSPPVTVDAEQPQECKHKQQLRTQTSCPPRLDLETEEQQEPHLLPDTFTQNIFNSHSSMFVSSNIPHISSVQSFMNTGISSHGTVAHPEVNLSLVNSKNGISFAQSVHDPSHYKANPKLIPSFSVCSTAEPNSMPSLVPTTSLEAVVYSKRRIYQLRQQQEIETFSSFYGGNVLATMFLNHSYFPLVRGRSSGGYNCKPPKELLIPGTRYVTANLRLENINCEDMCLPEWNENELKDSRRIIRIERRYQYNEIVASFSIVGSALENPQTKPACGPDVKVLEISCLKCLTNNNRIDEKQYLNESVLNEPHHSASRELDGLKYKMARSSIGWKFYVTSVEVIKIIELLVGSSSSSDPQQRRKERGRVRSNLAQFWSKHLVSSSKKKMKGPEILACNDAYLAELEQRINTYEVRKPRLFDKSVKIMEWPNLGPALQRAIQSYYMVRLEEFSN</sequence>
<gene>
    <name evidence="2" type="ORF">ATY40_BA7504350</name>
</gene>
<accession>A0A1B2JGR7</accession>
<feature type="domain" description="DUF7082" evidence="1">
    <location>
        <begin position="286"/>
        <end position="500"/>
    </location>
</feature>
<dbReference type="AlphaFoldDB" id="A0A1B2JGR7"/>
<dbReference type="InterPro" id="IPR055509">
    <property type="entry name" value="DUF7082"/>
</dbReference>
<proteinExistence type="predicted"/>
<reference evidence="2 3" key="1">
    <citation type="submission" date="2016-02" db="EMBL/GenBank/DDBJ databases">
        <title>Comparative genomic and transcriptomic foundation for Pichia pastoris.</title>
        <authorList>
            <person name="Love K.R."/>
            <person name="Shah K.A."/>
            <person name="Whittaker C.A."/>
            <person name="Wu J."/>
            <person name="Bartlett M.C."/>
            <person name="Ma D."/>
            <person name="Leeson R.L."/>
            <person name="Priest M."/>
            <person name="Young S.K."/>
            <person name="Love J.C."/>
        </authorList>
    </citation>
    <scope>NUCLEOTIDE SEQUENCE [LARGE SCALE GENOMIC DNA]</scope>
    <source>
        <strain evidence="2 3">ATCC 28485</strain>
    </source>
</reference>
<organism evidence="2 3">
    <name type="scientific">Komagataella pastoris</name>
    <name type="common">Yeast</name>
    <name type="synonym">Pichia pastoris</name>
    <dbReference type="NCBI Taxonomy" id="4922"/>
    <lineage>
        <taxon>Eukaryota</taxon>
        <taxon>Fungi</taxon>
        <taxon>Dikarya</taxon>
        <taxon>Ascomycota</taxon>
        <taxon>Saccharomycotina</taxon>
        <taxon>Pichiomycetes</taxon>
        <taxon>Pichiales</taxon>
        <taxon>Pichiaceae</taxon>
        <taxon>Komagataella</taxon>
    </lineage>
</organism>
<dbReference type="Proteomes" id="UP000094565">
    <property type="component" value="Chromosome 3"/>
</dbReference>
<keyword evidence="3" id="KW-1185">Reference proteome</keyword>
<dbReference type="EMBL" id="CP014586">
    <property type="protein sequence ID" value="ANZ77254.1"/>
    <property type="molecule type" value="Genomic_DNA"/>
</dbReference>
<evidence type="ECO:0000313" key="2">
    <source>
        <dbReference type="EMBL" id="ANZ77254.1"/>
    </source>
</evidence>
<name>A0A1B2JGR7_PICPA</name>
<evidence type="ECO:0000259" key="1">
    <source>
        <dbReference type="Pfam" id="PF23305"/>
    </source>
</evidence>
<dbReference type="Pfam" id="PF23305">
    <property type="entry name" value="DUF7082"/>
    <property type="match status" value="1"/>
</dbReference>
<evidence type="ECO:0000313" key="3">
    <source>
        <dbReference type="Proteomes" id="UP000094565"/>
    </source>
</evidence>
<protein>
    <submittedName>
        <fullName evidence="2">BA75_04350T0</fullName>
    </submittedName>
</protein>